<dbReference type="SMART" id="SM00110">
    <property type="entry name" value="C1Q"/>
    <property type="match status" value="1"/>
</dbReference>
<dbReference type="PROSITE" id="PS51041">
    <property type="entry name" value="EMI"/>
    <property type="match status" value="1"/>
</dbReference>
<evidence type="ECO:0000313" key="12">
    <source>
        <dbReference type="Proteomes" id="UP001221898"/>
    </source>
</evidence>
<evidence type="ECO:0000259" key="9">
    <source>
        <dbReference type="PROSITE" id="PS50871"/>
    </source>
</evidence>
<keyword evidence="5" id="KW-0175">Coiled coil</keyword>
<proteinExistence type="predicted"/>
<keyword evidence="6" id="KW-1015">Disulfide bond</keyword>
<feature type="compositionally biased region" description="Polar residues" evidence="7">
    <location>
        <begin position="711"/>
        <end position="721"/>
    </location>
</feature>
<dbReference type="InterPro" id="IPR001073">
    <property type="entry name" value="C1q_dom"/>
</dbReference>
<dbReference type="Pfam" id="PF07546">
    <property type="entry name" value="EMI"/>
    <property type="match status" value="1"/>
</dbReference>
<keyword evidence="4 8" id="KW-0732">Signal</keyword>
<keyword evidence="3" id="KW-0272">Extracellular matrix</keyword>
<evidence type="ECO:0000256" key="6">
    <source>
        <dbReference type="ARBA" id="ARBA00023157"/>
    </source>
</evidence>
<keyword evidence="12" id="KW-1185">Reference proteome</keyword>
<evidence type="ECO:0000259" key="10">
    <source>
        <dbReference type="PROSITE" id="PS51041"/>
    </source>
</evidence>
<evidence type="ECO:0000256" key="5">
    <source>
        <dbReference type="ARBA" id="ARBA00023054"/>
    </source>
</evidence>
<organism evidence="11 12">
    <name type="scientific">Aldrovandia affinis</name>
    <dbReference type="NCBI Taxonomy" id="143900"/>
    <lineage>
        <taxon>Eukaryota</taxon>
        <taxon>Metazoa</taxon>
        <taxon>Chordata</taxon>
        <taxon>Craniata</taxon>
        <taxon>Vertebrata</taxon>
        <taxon>Euteleostomi</taxon>
        <taxon>Actinopterygii</taxon>
        <taxon>Neopterygii</taxon>
        <taxon>Teleostei</taxon>
        <taxon>Notacanthiformes</taxon>
        <taxon>Halosauridae</taxon>
        <taxon>Aldrovandia</taxon>
    </lineage>
</organism>
<dbReference type="Proteomes" id="UP001221898">
    <property type="component" value="Unassembled WGS sequence"/>
</dbReference>
<dbReference type="SUPFAM" id="SSF49842">
    <property type="entry name" value="TNF-like"/>
    <property type="match status" value="1"/>
</dbReference>
<feature type="region of interest" description="Disordered" evidence="7">
    <location>
        <begin position="697"/>
        <end position="722"/>
    </location>
</feature>
<evidence type="ECO:0000256" key="1">
    <source>
        <dbReference type="ARBA" id="ARBA00004498"/>
    </source>
</evidence>
<evidence type="ECO:0008006" key="13">
    <source>
        <dbReference type="Google" id="ProtNLM"/>
    </source>
</evidence>
<feature type="region of interest" description="Disordered" evidence="7">
    <location>
        <begin position="291"/>
        <end position="365"/>
    </location>
</feature>
<accession>A0AAD7W3I2</accession>
<evidence type="ECO:0000256" key="4">
    <source>
        <dbReference type="ARBA" id="ARBA00022729"/>
    </source>
</evidence>
<feature type="domain" description="EMI" evidence="10">
    <location>
        <begin position="51"/>
        <end position="128"/>
    </location>
</feature>
<protein>
    <recommendedName>
        <fullName evidence="13">EMILIN-2-like</fullName>
    </recommendedName>
</protein>
<feature type="region of interest" description="Disordered" evidence="7">
    <location>
        <begin position="741"/>
        <end position="760"/>
    </location>
</feature>
<dbReference type="EMBL" id="JAINUG010000308">
    <property type="protein sequence ID" value="KAJ8378859.1"/>
    <property type="molecule type" value="Genomic_DNA"/>
</dbReference>
<dbReference type="InterPro" id="IPR050392">
    <property type="entry name" value="Collagen/C1q_domain"/>
</dbReference>
<dbReference type="PANTHER" id="PTHR15427:SF5">
    <property type="entry name" value="EMILIN-2"/>
    <property type="match status" value="1"/>
</dbReference>
<feature type="chain" id="PRO_5042101906" description="EMILIN-2-like" evidence="8">
    <location>
        <begin position="30"/>
        <end position="1108"/>
    </location>
</feature>
<evidence type="ECO:0000256" key="2">
    <source>
        <dbReference type="ARBA" id="ARBA00022525"/>
    </source>
</evidence>
<feature type="signal peptide" evidence="8">
    <location>
        <begin position="1"/>
        <end position="29"/>
    </location>
</feature>
<feature type="domain" description="C1q" evidence="9">
    <location>
        <begin position="957"/>
        <end position="1108"/>
    </location>
</feature>
<evidence type="ECO:0000256" key="8">
    <source>
        <dbReference type="SAM" id="SignalP"/>
    </source>
</evidence>
<dbReference type="Gene3D" id="2.60.120.40">
    <property type="match status" value="1"/>
</dbReference>
<dbReference type="PANTHER" id="PTHR15427">
    <property type="entry name" value="EMILIN ELASTIN MICROFIBRIL INTERFACE-LOCATED PROTEIN ELASTIN MICROFIBRIL INTERFACER"/>
    <property type="match status" value="1"/>
</dbReference>
<dbReference type="PROSITE" id="PS50871">
    <property type="entry name" value="C1Q"/>
    <property type="match status" value="1"/>
</dbReference>
<reference evidence="11" key="1">
    <citation type="journal article" date="2023" name="Science">
        <title>Genome structures resolve the early diversification of teleost fishes.</title>
        <authorList>
            <person name="Parey E."/>
            <person name="Louis A."/>
            <person name="Montfort J."/>
            <person name="Bouchez O."/>
            <person name="Roques C."/>
            <person name="Iampietro C."/>
            <person name="Lluch J."/>
            <person name="Castinel A."/>
            <person name="Donnadieu C."/>
            <person name="Desvignes T."/>
            <person name="Floi Bucao C."/>
            <person name="Jouanno E."/>
            <person name="Wen M."/>
            <person name="Mejri S."/>
            <person name="Dirks R."/>
            <person name="Jansen H."/>
            <person name="Henkel C."/>
            <person name="Chen W.J."/>
            <person name="Zahm M."/>
            <person name="Cabau C."/>
            <person name="Klopp C."/>
            <person name="Thompson A.W."/>
            <person name="Robinson-Rechavi M."/>
            <person name="Braasch I."/>
            <person name="Lecointre G."/>
            <person name="Bobe J."/>
            <person name="Postlethwait J.H."/>
            <person name="Berthelot C."/>
            <person name="Roest Crollius H."/>
            <person name="Guiguen Y."/>
        </authorList>
    </citation>
    <scope>NUCLEOTIDE SEQUENCE</scope>
    <source>
        <strain evidence="11">NC1722</strain>
    </source>
</reference>
<feature type="compositionally biased region" description="Polar residues" evidence="7">
    <location>
        <begin position="292"/>
        <end position="341"/>
    </location>
</feature>
<evidence type="ECO:0000256" key="7">
    <source>
        <dbReference type="SAM" id="MobiDB-lite"/>
    </source>
</evidence>
<feature type="compositionally biased region" description="Low complexity" evidence="7">
    <location>
        <begin position="855"/>
        <end position="864"/>
    </location>
</feature>
<dbReference type="InterPro" id="IPR008983">
    <property type="entry name" value="Tumour_necrosis_fac-like_dom"/>
</dbReference>
<sequence length="1108" mass="120716">MKRDHIRNPEFNLRWMIFPILLTGSLVQATPSSYDLFQGSAYSGGGHRHRNKNWCARVVYKNVTCAVLGSAESFLEPEIVPCPPHQPDCAQRMMYRTQFRPTYRIAYKTVTELEWKCCPGFQGPDCKELKGATARQPITARQTAQRPRHQPQPIVGQVQHTLRPGMREAEPQVQGGDRVWRLEGEMQRLSQTVLDLQAAMTGMNENLRLDIQEDTSKMLLTLLNTLHLPDSALTGTTESIHLAGSAPGVEQVMTRLDLVTDTLKTKSDLLDEVQGTLSRQEGQIRLLMEASQGPTPSSQGHASSPQGSVPSSKGHSPTSQGHFPSSQGPAPSSQDHSPTSQSHSPLSQGSAPSSQGQSPSSLDPRYIDSRLRDLREELLESMEIKMASLKSSCNYDMLSLRRQCEEQGTSYLSLAQLLDNKEADLRKEIRDLRLDLGPLDGAIRTNRGAASEDRPGDGGELRRDVERIAEAHRILNVRVDNELAHLSMLRIEDVFGPRLDDLEDRINVTERNSEALCFYVEEKLGRQISNEVAELRRLLDERLNFMEDQFTAMLVEISNSSFPNMHGDALEGLRHEVSSNRYQLQGLEEKLNALGKQCSTDCGAGPQGFDAILRDVRLYRSDLDTMHRDVSGNSEKLSELEALVQRQRLIIQHNSKNLSGLQATLSSLQGHVGGLEGSVNVLGETLRKQVQGLQGLNTSCGQSEREAPDSQPATGVNSSQVEELRGRLDELSRQVRAELARRSEGVAGGQGAGAEVKPGDVSDSLRRVADTLNRHVASVWARVQHLYRTQQAQAQDVSGLKASLQNLQAQLGAIARNAPSPSGRSPGEPVLRDGKESSSPATETKPPLSHPVAPRPGGSIIPHIRIPPHQPNFLPQPARPVMETGEAGPPGSMPRMGIRLTLAQDPLTQPFQGYAGAPGYPPLSPVSYKPNVVPVAIVPHRPAERPGVTPVSAGDSVVSEPFSFSAGLTTVPSPWHMGVIRFNKVLVNDGEHYNPQTGIFTVPQDGHYLVSAVLTAQRGDRVEGSLSVSGRSVQRLTTAGSGRDARVGAQGGQGDCACGGSASISLILQLKRGDRVAMVMTAGKLAVSQPREVLSTFSAIFLYSAPSR</sequence>
<dbReference type="Pfam" id="PF00386">
    <property type="entry name" value="C1q"/>
    <property type="match status" value="1"/>
</dbReference>
<dbReference type="AlphaFoldDB" id="A0AAD7W3I2"/>
<name>A0AAD7W3I2_9TELE</name>
<comment type="subcellular location">
    <subcellularLocation>
        <location evidence="1">Secreted</location>
        <location evidence="1">Extracellular space</location>
        <location evidence="1">Extracellular matrix</location>
    </subcellularLocation>
</comment>
<evidence type="ECO:0000256" key="3">
    <source>
        <dbReference type="ARBA" id="ARBA00022530"/>
    </source>
</evidence>
<evidence type="ECO:0000313" key="11">
    <source>
        <dbReference type="EMBL" id="KAJ8378859.1"/>
    </source>
</evidence>
<keyword evidence="2" id="KW-0964">Secreted</keyword>
<feature type="compositionally biased region" description="Low complexity" evidence="7">
    <location>
        <begin position="342"/>
        <end position="362"/>
    </location>
</feature>
<comment type="caution">
    <text evidence="11">The sequence shown here is derived from an EMBL/GenBank/DDBJ whole genome shotgun (WGS) entry which is preliminary data.</text>
</comment>
<gene>
    <name evidence="11" type="ORF">AAFF_G00233610</name>
</gene>
<dbReference type="InterPro" id="IPR011489">
    <property type="entry name" value="EMI_domain"/>
</dbReference>
<feature type="region of interest" description="Disordered" evidence="7">
    <location>
        <begin position="815"/>
        <end position="897"/>
    </location>
</feature>